<proteinExistence type="predicted"/>
<gene>
    <name evidence="1" type="ORF">CEXT_47211</name>
</gene>
<evidence type="ECO:0000313" key="1">
    <source>
        <dbReference type="EMBL" id="GIZ02634.1"/>
    </source>
</evidence>
<name>A0AAV4Y915_CAEEX</name>
<protein>
    <submittedName>
        <fullName evidence="1">Uncharacterized protein</fullName>
    </submittedName>
</protein>
<organism evidence="1 2">
    <name type="scientific">Caerostris extrusa</name>
    <name type="common">Bark spider</name>
    <name type="synonym">Caerostris bankana</name>
    <dbReference type="NCBI Taxonomy" id="172846"/>
    <lineage>
        <taxon>Eukaryota</taxon>
        <taxon>Metazoa</taxon>
        <taxon>Ecdysozoa</taxon>
        <taxon>Arthropoda</taxon>
        <taxon>Chelicerata</taxon>
        <taxon>Arachnida</taxon>
        <taxon>Araneae</taxon>
        <taxon>Araneomorphae</taxon>
        <taxon>Entelegynae</taxon>
        <taxon>Araneoidea</taxon>
        <taxon>Araneidae</taxon>
        <taxon>Caerostris</taxon>
    </lineage>
</organism>
<keyword evidence="2" id="KW-1185">Reference proteome</keyword>
<sequence>MCVNIKDVRAITIVDCTAVHGDFHSGGSIERHIQQHFLLQVAIRLKKRCTETNGHASEPPTIRGTDILKLTGSHHRSHQAERELSDISVEKCRLLNGGYTLRRPHR</sequence>
<evidence type="ECO:0000313" key="2">
    <source>
        <dbReference type="Proteomes" id="UP001054945"/>
    </source>
</evidence>
<accession>A0AAV4Y915</accession>
<reference evidence="1 2" key="1">
    <citation type="submission" date="2021-06" db="EMBL/GenBank/DDBJ databases">
        <title>Caerostris extrusa draft genome.</title>
        <authorList>
            <person name="Kono N."/>
            <person name="Arakawa K."/>
        </authorList>
    </citation>
    <scope>NUCLEOTIDE SEQUENCE [LARGE SCALE GENOMIC DNA]</scope>
</reference>
<dbReference type="Proteomes" id="UP001054945">
    <property type="component" value="Unassembled WGS sequence"/>
</dbReference>
<dbReference type="AlphaFoldDB" id="A0AAV4Y915"/>
<comment type="caution">
    <text evidence="1">The sequence shown here is derived from an EMBL/GenBank/DDBJ whole genome shotgun (WGS) entry which is preliminary data.</text>
</comment>
<dbReference type="EMBL" id="BPLR01018836">
    <property type="protein sequence ID" value="GIZ02634.1"/>
    <property type="molecule type" value="Genomic_DNA"/>
</dbReference>